<dbReference type="GO" id="GO:0003677">
    <property type="term" value="F:DNA binding"/>
    <property type="evidence" value="ECO:0007669"/>
    <property type="project" value="UniProtKB-KW"/>
</dbReference>
<comment type="similarity">
    <text evidence="1">Belongs to the MBF1 family.</text>
</comment>
<evidence type="ECO:0000256" key="1">
    <source>
        <dbReference type="ARBA" id="ARBA00009802"/>
    </source>
</evidence>
<dbReference type="SUPFAM" id="SSF47413">
    <property type="entry name" value="lambda repressor-like DNA-binding domains"/>
    <property type="match status" value="1"/>
</dbReference>
<dbReference type="SMART" id="SM00530">
    <property type="entry name" value="HTH_XRE"/>
    <property type="match status" value="1"/>
</dbReference>
<evidence type="ECO:0000256" key="4">
    <source>
        <dbReference type="ARBA" id="ARBA00023125"/>
    </source>
</evidence>
<dbReference type="InterPro" id="IPR013729">
    <property type="entry name" value="MBF1_N"/>
</dbReference>
<accession>A0A6G1H346</accession>
<dbReference type="Gene3D" id="1.10.260.40">
    <property type="entry name" value="lambda repressor-like DNA-binding domains"/>
    <property type="match status" value="1"/>
</dbReference>
<keyword evidence="4" id="KW-0238">DNA-binding</keyword>
<evidence type="ECO:0000256" key="3">
    <source>
        <dbReference type="ARBA" id="ARBA00023015"/>
    </source>
</evidence>
<dbReference type="CDD" id="cd00093">
    <property type="entry name" value="HTH_XRE"/>
    <property type="match status" value="1"/>
</dbReference>
<dbReference type="PANTHER" id="PTHR10245:SF15">
    <property type="entry name" value="ENDOTHELIAL DIFFERENTIATION-RELATED FACTOR 1"/>
    <property type="match status" value="1"/>
</dbReference>
<reference evidence="9" key="1">
    <citation type="journal article" date="2020" name="Stud. Mycol.">
        <title>101 Dothideomycetes genomes: a test case for predicting lifestyles and emergence of pathogens.</title>
        <authorList>
            <person name="Haridas S."/>
            <person name="Albert R."/>
            <person name="Binder M."/>
            <person name="Bloem J."/>
            <person name="Labutti K."/>
            <person name="Salamov A."/>
            <person name="Andreopoulos B."/>
            <person name="Baker S."/>
            <person name="Barry K."/>
            <person name="Bills G."/>
            <person name="Bluhm B."/>
            <person name="Cannon C."/>
            <person name="Castanera R."/>
            <person name="Culley D."/>
            <person name="Daum C."/>
            <person name="Ezra D."/>
            <person name="Gonzalez J."/>
            <person name="Henrissat B."/>
            <person name="Kuo A."/>
            <person name="Liang C."/>
            <person name="Lipzen A."/>
            <person name="Lutzoni F."/>
            <person name="Magnuson J."/>
            <person name="Mondo S."/>
            <person name="Nolan M."/>
            <person name="Ohm R."/>
            <person name="Pangilinan J."/>
            <person name="Park H.-J."/>
            <person name="Ramirez L."/>
            <person name="Alfaro M."/>
            <person name="Sun H."/>
            <person name="Tritt A."/>
            <person name="Yoshinaga Y."/>
            <person name="Zwiers L.-H."/>
            <person name="Turgeon B."/>
            <person name="Goodwin S."/>
            <person name="Spatafora J."/>
            <person name="Crous P."/>
            <person name="Grigoriev I."/>
        </authorList>
    </citation>
    <scope>NUCLEOTIDE SEQUENCE</scope>
    <source>
        <strain evidence="9">CBS 113979</strain>
    </source>
</reference>
<dbReference type="AlphaFoldDB" id="A0A6G1H346"/>
<gene>
    <name evidence="9" type="ORF">K402DRAFT_48765</name>
</gene>
<organism evidence="9 10">
    <name type="scientific">Aulographum hederae CBS 113979</name>
    <dbReference type="NCBI Taxonomy" id="1176131"/>
    <lineage>
        <taxon>Eukaryota</taxon>
        <taxon>Fungi</taxon>
        <taxon>Dikarya</taxon>
        <taxon>Ascomycota</taxon>
        <taxon>Pezizomycotina</taxon>
        <taxon>Dothideomycetes</taxon>
        <taxon>Pleosporomycetidae</taxon>
        <taxon>Aulographales</taxon>
        <taxon>Aulographaceae</taxon>
    </lineage>
</organism>
<dbReference type="GO" id="GO:0005634">
    <property type="term" value="C:nucleus"/>
    <property type="evidence" value="ECO:0007669"/>
    <property type="project" value="TreeGrafter"/>
</dbReference>
<dbReference type="PANTHER" id="PTHR10245">
    <property type="entry name" value="ENDOTHELIAL DIFFERENTIATION-RELATED FACTOR 1 MULTIPROTEIN BRIDGING FACTOR 1"/>
    <property type="match status" value="1"/>
</dbReference>
<evidence type="ECO:0000256" key="7">
    <source>
        <dbReference type="SAM" id="MobiDB-lite"/>
    </source>
</evidence>
<keyword evidence="10" id="KW-1185">Reference proteome</keyword>
<evidence type="ECO:0000313" key="10">
    <source>
        <dbReference type="Proteomes" id="UP000800041"/>
    </source>
</evidence>
<dbReference type="Proteomes" id="UP000800041">
    <property type="component" value="Unassembled WGS sequence"/>
</dbReference>
<comment type="function">
    <text evidence="6">Transcriptional coactivator that stimulates GCN4-dependent transcriptional activity by bridging the DNA-binding region of GCN4 and TBP (SPT15), thereby recruiting TBP to GCN4-bound promoters. Involved in induction of the ribosome quality control (RQC) pathway; a pathway that degrades nascent peptide chains during problematic translation. Required to prevent stalled ribosomes from frameshifting.</text>
</comment>
<keyword evidence="5" id="KW-0804">Transcription</keyword>
<evidence type="ECO:0000256" key="2">
    <source>
        <dbReference type="ARBA" id="ARBA00014317"/>
    </source>
</evidence>
<sequence length="160" mass="17076">MSEEWDSVTKIGSKVRGVGASGPKEKVIRSESALNAAKRQGADIATEKKFGGTNSRGGSEGQHLTKVDRSDDIVKPKTVGATVGDAIRKARSAAKNDKGNPMTQKDLATKINQTPTIVADFERGSAGPNDKVLTDMERILKVQLRGKNIGEPKTYGKKKA</sequence>
<evidence type="ECO:0000259" key="8">
    <source>
        <dbReference type="SMART" id="SM00530"/>
    </source>
</evidence>
<keyword evidence="3" id="KW-0805">Transcription regulation</keyword>
<dbReference type="InterPro" id="IPR010982">
    <property type="entry name" value="Lambda_DNA-bd_dom_sf"/>
</dbReference>
<dbReference type="Pfam" id="PF01381">
    <property type="entry name" value="HTH_3"/>
    <property type="match status" value="1"/>
</dbReference>
<feature type="domain" description="HTH cro/C1-type" evidence="8">
    <location>
        <begin position="86"/>
        <end position="147"/>
    </location>
</feature>
<evidence type="ECO:0000313" key="9">
    <source>
        <dbReference type="EMBL" id="KAF1987440.1"/>
    </source>
</evidence>
<evidence type="ECO:0000256" key="5">
    <source>
        <dbReference type="ARBA" id="ARBA00023163"/>
    </source>
</evidence>
<name>A0A6G1H346_9PEZI</name>
<dbReference type="Pfam" id="PF08523">
    <property type="entry name" value="MBF1"/>
    <property type="match status" value="1"/>
</dbReference>
<feature type="compositionally biased region" description="Basic and acidic residues" evidence="7">
    <location>
        <begin position="63"/>
        <end position="72"/>
    </location>
</feature>
<protein>
    <recommendedName>
        <fullName evidence="2">Multiprotein-bridging factor 1</fullName>
    </recommendedName>
</protein>
<dbReference type="EMBL" id="ML977152">
    <property type="protein sequence ID" value="KAF1987440.1"/>
    <property type="molecule type" value="Genomic_DNA"/>
</dbReference>
<dbReference type="OrthoDB" id="10253401at2759"/>
<dbReference type="InterPro" id="IPR001387">
    <property type="entry name" value="Cro/C1-type_HTH"/>
</dbReference>
<proteinExistence type="inferred from homology"/>
<feature type="region of interest" description="Disordered" evidence="7">
    <location>
        <begin position="1"/>
        <end position="72"/>
    </location>
</feature>
<evidence type="ECO:0000256" key="6">
    <source>
        <dbReference type="ARBA" id="ARBA00035107"/>
    </source>
</evidence>